<dbReference type="EMBL" id="BSXT01000169">
    <property type="protein sequence ID" value="GMF19654.1"/>
    <property type="molecule type" value="Genomic_DNA"/>
</dbReference>
<name>A0A9W6TTE1_9STRA</name>
<evidence type="ECO:0000313" key="2">
    <source>
        <dbReference type="Proteomes" id="UP001165121"/>
    </source>
</evidence>
<evidence type="ECO:0000313" key="1">
    <source>
        <dbReference type="EMBL" id="GMF19654.1"/>
    </source>
</evidence>
<sequence length="256" mass="28995">MNYSEADPHSHHCTRKYTIQLHQEKECSNTDVTRLALEVQPRQTAGRLSLDCQSGRRKRPETRLGSSVLLLQSDQQYNFGLTGVPAPNWERERQEYEDAIEARCAATGEDKSKALRSVKNSFNRELLKTLCKFEWGTTVEIITEDRIVSELDNIIGNVMNDVIVDIDVVFDARLKMDLRQRDVKSRVITYLMLCDEIIMEHGLASTFATATGIKEKCRILKKHLAPAALRDAVDTHIGLVDSTSKSDENALYALVK</sequence>
<dbReference type="Proteomes" id="UP001165121">
    <property type="component" value="Unassembled WGS sequence"/>
</dbReference>
<dbReference type="AlphaFoldDB" id="A0A9W6TTE1"/>
<comment type="caution">
    <text evidence="1">The sequence shown here is derived from an EMBL/GenBank/DDBJ whole genome shotgun (WGS) entry which is preliminary data.</text>
</comment>
<accession>A0A9W6TTE1</accession>
<reference evidence="1" key="1">
    <citation type="submission" date="2023-04" db="EMBL/GenBank/DDBJ databases">
        <title>Phytophthora fragariaefolia NBRC 109709.</title>
        <authorList>
            <person name="Ichikawa N."/>
            <person name="Sato H."/>
            <person name="Tonouchi N."/>
        </authorList>
    </citation>
    <scope>NUCLEOTIDE SEQUENCE</scope>
    <source>
        <strain evidence="1">NBRC 109709</strain>
    </source>
</reference>
<dbReference type="OrthoDB" id="121299at2759"/>
<organism evidence="1 2">
    <name type="scientific">Phytophthora fragariaefolia</name>
    <dbReference type="NCBI Taxonomy" id="1490495"/>
    <lineage>
        <taxon>Eukaryota</taxon>
        <taxon>Sar</taxon>
        <taxon>Stramenopiles</taxon>
        <taxon>Oomycota</taxon>
        <taxon>Peronosporomycetes</taxon>
        <taxon>Peronosporales</taxon>
        <taxon>Peronosporaceae</taxon>
        <taxon>Phytophthora</taxon>
    </lineage>
</organism>
<gene>
    <name evidence="1" type="ORF">Pfra01_000211300</name>
</gene>
<keyword evidence="2" id="KW-1185">Reference proteome</keyword>
<protein>
    <submittedName>
        <fullName evidence="1">Unnamed protein product</fullName>
    </submittedName>
</protein>
<proteinExistence type="predicted"/>